<reference evidence="2 3" key="1">
    <citation type="submission" date="2015-11" db="EMBL/GenBank/DDBJ databases">
        <title>Exploring the genomic traits of fungus-feeding bacterial genus Collimonas.</title>
        <authorList>
            <person name="Song C."/>
            <person name="Schmidt R."/>
            <person name="de Jager V."/>
            <person name="Krzyzanowska D."/>
            <person name="Jongedijk E."/>
            <person name="Cankar K."/>
            <person name="Beekwilder J."/>
            <person name="van Veen A."/>
            <person name="de Boer W."/>
            <person name="van Veen J.A."/>
            <person name="Garbeva P."/>
        </authorList>
    </citation>
    <scope>NUCLEOTIDE SEQUENCE [LARGE SCALE GENOMIC DNA]</scope>
    <source>
        <strain evidence="2 3">Ter6</strain>
    </source>
</reference>
<dbReference type="AlphaFoldDB" id="A0A127P5W4"/>
<evidence type="ECO:0000313" key="3">
    <source>
        <dbReference type="Proteomes" id="UP000072421"/>
    </source>
</evidence>
<dbReference type="OrthoDB" id="8720341at2"/>
<gene>
    <name evidence="2" type="ORF">CFter6_0347</name>
</gene>
<keyword evidence="1" id="KW-0732">Signal</keyword>
<dbReference type="InterPro" id="IPR025421">
    <property type="entry name" value="DUF4148"/>
</dbReference>
<dbReference type="RefSeq" id="WP_061538460.1">
    <property type="nucleotide sequence ID" value="NZ_CP013232.1"/>
</dbReference>
<dbReference type="PATRIC" id="fig|158899.10.peg.346"/>
<protein>
    <recommendedName>
        <fullName evidence="4">DUF4148 domain-containing protein</fullName>
    </recommendedName>
</protein>
<accession>A0A127P5W4</accession>
<dbReference type="EMBL" id="CP013232">
    <property type="protein sequence ID" value="AMO93078.1"/>
    <property type="molecule type" value="Genomic_DNA"/>
</dbReference>
<name>A0A127P5W4_9BURK</name>
<sequence>MNISKIVVAAALVAAAGSALADAAYPPEVPFVSSKTRAEVVAELQQASDQGSLNYAASAYPVLQPVASTKTRAEVKAELKTDPVVANRDLDELRDNVGH</sequence>
<organism evidence="2">
    <name type="scientific">Collimonas fungivorans</name>
    <dbReference type="NCBI Taxonomy" id="158899"/>
    <lineage>
        <taxon>Bacteria</taxon>
        <taxon>Pseudomonadati</taxon>
        <taxon>Pseudomonadota</taxon>
        <taxon>Betaproteobacteria</taxon>
        <taxon>Burkholderiales</taxon>
        <taxon>Oxalobacteraceae</taxon>
        <taxon>Collimonas</taxon>
    </lineage>
</organism>
<evidence type="ECO:0008006" key="4">
    <source>
        <dbReference type="Google" id="ProtNLM"/>
    </source>
</evidence>
<feature type="signal peptide" evidence="1">
    <location>
        <begin position="1"/>
        <end position="21"/>
    </location>
</feature>
<feature type="chain" id="PRO_5007276624" description="DUF4148 domain-containing protein" evidence="1">
    <location>
        <begin position="22"/>
        <end position="99"/>
    </location>
</feature>
<evidence type="ECO:0000313" key="2">
    <source>
        <dbReference type="EMBL" id="AMO93078.1"/>
    </source>
</evidence>
<proteinExistence type="predicted"/>
<evidence type="ECO:0000256" key="1">
    <source>
        <dbReference type="SAM" id="SignalP"/>
    </source>
</evidence>
<dbReference type="Pfam" id="PF13663">
    <property type="entry name" value="DUF4148"/>
    <property type="match status" value="1"/>
</dbReference>
<dbReference type="Proteomes" id="UP000072421">
    <property type="component" value="Chromosome"/>
</dbReference>